<evidence type="ECO:0000256" key="3">
    <source>
        <dbReference type="ARBA" id="ARBA00023163"/>
    </source>
</evidence>
<dbReference type="SUPFAM" id="SSF46785">
    <property type="entry name" value="Winged helix' DNA-binding domain"/>
    <property type="match status" value="1"/>
</dbReference>
<dbReference type="InterPro" id="IPR036388">
    <property type="entry name" value="WH-like_DNA-bd_sf"/>
</dbReference>
<evidence type="ECO:0000313" key="6">
    <source>
        <dbReference type="EMBL" id="TCO83354.1"/>
    </source>
</evidence>
<sequence>MAAADDGDRVRSVERALTLLALIDQHGELGLEELHYLTGLPKPTVSRLLRTLVEQGWLFRGLADRRYRPARTRTPVDARRRYVHGVVERAAPWLIELGERSGCTADLALFDDAGLGIVESYAPAALRPLYPPRLPLVGLRSSLLHSAMGKACLGDLDDAAFAALLARRGVDPAHAGPVREAVRRAGYGARTEGHWEYPMQPPFAIRALALPLRLGAATIGAVALHWPSAQASVDAVAEAHLEALARAVAGLRQALDEQP</sequence>
<dbReference type="PANTHER" id="PTHR30136">
    <property type="entry name" value="HELIX-TURN-HELIX TRANSCRIPTIONAL REGULATOR, ICLR FAMILY"/>
    <property type="match status" value="1"/>
</dbReference>
<dbReference type="SMART" id="SM00346">
    <property type="entry name" value="HTH_ICLR"/>
    <property type="match status" value="1"/>
</dbReference>
<dbReference type="RefSeq" id="WP_132538217.1">
    <property type="nucleotide sequence ID" value="NZ_SLWY01000002.1"/>
</dbReference>
<dbReference type="InterPro" id="IPR014757">
    <property type="entry name" value="Tscrpt_reg_IclR_C"/>
</dbReference>
<dbReference type="SUPFAM" id="SSF55781">
    <property type="entry name" value="GAF domain-like"/>
    <property type="match status" value="1"/>
</dbReference>
<evidence type="ECO:0000313" key="7">
    <source>
        <dbReference type="Proteomes" id="UP000295765"/>
    </source>
</evidence>
<dbReference type="GO" id="GO:0003700">
    <property type="term" value="F:DNA-binding transcription factor activity"/>
    <property type="evidence" value="ECO:0007669"/>
    <property type="project" value="TreeGrafter"/>
</dbReference>
<organism evidence="6 7">
    <name type="scientific">Plasticicumulans lactativorans</name>
    <dbReference type="NCBI Taxonomy" id="1133106"/>
    <lineage>
        <taxon>Bacteria</taxon>
        <taxon>Pseudomonadati</taxon>
        <taxon>Pseudomonadota</taxon>
        <taxon>Gammaproteobacteria</taxon>
        <taxon>Candidatus Competibacteraceae</taxon>
        <taxon>Plasticicumulans</taxon>
    </lineage>
</organism>
<dbReference type="InterPro" id="IPR050707">
    <property type="entry name" value="HTH_MetabolicPath_Reg"/>
</dbReference>
<gene>
    <name evidence="6" type="ORF">EV699_10252</name>
</gene>
<keyword evidence="7" id="KW-1185">Reference proteome</keyword>
<dbReference type="Gene3D" id="3.30.450.40">
    <property type="match status" value="1"/>
</dbReference>
<evidence type="ECO:0000259" key="5">
    <source>
        <dbReference type="PROSITE" id="PS51078"/>
    </source>
</evidence>
<feature type="domain" description="IclR-ED" evidence="5">
    <location>
        <begin position="74"/>
        <end position="257"/>
    </location>
</feature>
<reference evidence="6 7" key="1">
    <citation type="submission" date="2019-03" db="EMBL/GenBank/DDBJ databases">
        <title>Genomic Encyclopedia of Type Strains, Phase IV (KMG-IV): sequencing the most valuable type-strain genomes for metagenomic binning, comparative biology and taxonomic classification.</title>
        <authorList>
            <person name="Goeker M."/>
        </authorList>
    </citation>
    <scope>NUCLEOTIDE SEQUENCE [LARGE SCALE GENOMIC DNA]</scope>
    <source>
        <strain evidence="6 7">DSM 25287</strain>
    </source>
</reference>
<comment type="caution">
    <text evidence="6">The sequence shown here is derived from an EMBL/GenBank/DDBJ whole genome shotgun (WGS) entry which is preliminary data.</text>
</comment>
<dbReference type="PROSITE" id="PS51078">
    <property type="entry name" value="ICLR_ED"/>
    <property type="match status" value="1"/>
</dbReference>
<evidence type="ECO:0000256" key="1">
    <source>
        <dbReference type="ARBA" id="ARBA00023015"/>
    </source>
</evidence>
<evidence type="ECO:0000259" key="4">
    <source>
        <dbReference type="PROSITE" id="PS51077"/>
    </source>
</evidence>
<dbReference type="AlphaFoldDB" id="A0A4R2LFA1"/>
<dbReference type="EMBL" id="SLWY01000002">
    <property type="protein sequence ID" value="TCO83354.1"/>
    <property type="molecule type" value="Genomic_DNA"/>
</dbReference>
<feature type="domain" description="HTH iclR-type" evidence="4">
    <location>
        <begin position="10"/>
        <end position="71"/>
    </location>
</feature>
<dbReference type="Proteomes" id="UP000295765">
    <property type="component" value="Unassembled WGS sequence"/>
</dbReference>
<name>A0A4R2LFA1_9GAMM</name>
<dbReference type="InterPro" id="IPR005471">
    <property type="entry name" value="Tscrpt_reg_IclR_N"/>
</dbReference>
<dbReference type="PROSITE" id="PS51077">
    <property type="entry name" value="HTH_ICLR"/>
    <property type="match status" value="1"/>
</dbReference>
<dbReference type="Gene3D" id="1.10.10.10">
    <property type="entry name" value="Winged helix-like DNA-binding domain superfamily/Winged helix DNA-binding domain"/>
    <property type="match status" value="1"/>
</dbReference>
<keyword evidence="1" id="KW-0805">Transcription regulation</keyword>
<dbReference type="InterPro" id="IPR029016">
    <property type="entry name" value="GAF-like_dom_sf"/>
</dbReference>
<dbReference type="InterPro" id="IPR036390">
    <property type="entry name" value="WH_DNA-bd_sf"/>
</dbReference>
<dbReference type="GO" id="GO:0045892">
    <property type="term" value="P:negative regulation of DNA-templated transcription"/>
    <property type="evidence" value="ECO:0007669"/>
    <property type="project" value="TreeGrafter"/>
</dbReference>
<keyword evidence="3" id="KW-0804">Transcription</keyword>
<accession>A0A4R2LFA1</accession>
<dbReference type="PANTHER" id="PTHR30136:SF35">
    <property type="entry name" value="HTH-TYPE TRANSCRIPTIONAL REGULATOR RV1719"/>
    <property type="match status" value="1"/>
</dbReference>
<dbReference type="GO" id="GO:0003677">
    <property type="term" value="F:DNA binding"/>
    <property type="evidence" value="ECO:0007669"/>
    <property type="project" value="UniProtKB-KW"/>
</dbReference>
<proteinExistence type="predicted"/>
<keyword evidence="2 6" id="KW-0238">DNA-binding</keyword>
<evidence type="ECO:0000256" key="2">
    <source>
        <dbReference type="ARBA" id="ARBA00023125"/>
    </source>
</evidence>
<dbReference type="Pfam" id="PF09339">
    <property type="entry name" value="HTH_IclR"/>
    <property type="match status" value="1"/>
</dbReference>
<protein>
    <submittedName>
        <fullName evidence="6">DNA-binding IclR family transcriptional regulator</fullName>
    </submittedName>
</protein>
<dbReference type="OrthoDB" id="9807558at2"/>